<evidence type="ECO:0000256" key="1">
    <source>
        <dbReference type="SAM" id="Phobius"/>
    </source>
</evidence>
<dbReference type="SUPFAM" id="SSF50249">
    <property type="entry name" value="Nucleic acid-binding proteins"/>
    <property type="match status" value="1"/>
</dbReference>
<dbReference type="Gene3D" id="2.40.50.140">
    <property type="entry name" value="Nucleic acid-binding proteins"/>
    <property type="match status" value="1"/>
</dbReference>
<keyword evidence="1" id="KW-0472">Membrane</keyword>
<dbReference type="Proteomes" id="UP000825679">
    <property type="component" value="Chromosome"/>
</dbReference>
<dbReference type="InterPro" id="IPR012340">
    <property type="entry name" value="NA-bd_OB-fold"/>
</dbReference>
<keyword evidence="4" id="KW-1185">Reference proteome</keyword>
<feature type="transmembrane region" description="Helical" evidence="1">
    <location>
        <begin position="90"/>
        <end position="108"/>
    </location>
</feature>
<evidence type="ECO:0000259" key="2">
    <source>
        <dbReference type="PROSITE" id="PS51857"/>
    </source>
</evidence>
<feature type="transmembrane region" description="Helical" evidence="1">
    <location>
        <begin position="114"/>
        <end position="132"/>
    </location>
</feature>
<name>A0ABX8Z7P6_9NEIS</name>
<dbReference type="Pfam" id="PF06961">
    <property type="entry name" value="DUF1294"/>
    <property type="match status" value="1"/>
</dbReference>
<reference evidence="3 4" key="1">
    <citation type="submission" date="2021-08" db="EMBL/GenBank/DDBJ databases">
        <title>complete genome sequencing of Deefgea sp. D25.</title>
        <authorList>
            <person name="Bae J.-W."/>
            <person name="Gim D.-H."/>
        </authorList>
    </citation>
    <scope>NUCLEOTIDE SEQUENCE [LARGE SCALE GENOMIC DNA]</scope>
    <source>
        <strain evidence="3 4">D25</strain>
    </source>
</reference>
<dbReference type="InterPro" id="IPR011129">
    <property type="entry name" value="CSD"/>
</dbReference>
<keyword evidence="1" id="KW-1133">Transmembrane helix</keyword>
<proteinExistence type="predicted"/>
<dbReference type="InterPro" id="IPR010718">
    <property type="entry name" value="DUF1294"/>
</dbReference>
<dbReference type="EMBL" id="CP081150">
    <property type="protein sequence ID" value="QZA78612.1"/>
    <property type="molecule type" value="Genomic_DNA"/>
</dbReference>
<sequence>MQHGILKQWKKDFGFIQVENGERFFVHISTLKRGGIHQPRIGDTIYFTLGKDKQGRARAQTAGRNPEQLEKANARRAAHRQANSQPQTDWIDYLALAGLPLALLLAAFSPARWWILGIMATLSVFSFVMYGFDKAQALRNAWRVPEANLHLFAVLGGWPGAVLAQRRLRHKTQKGTFRIVFAACVLINILVLAYLLRAGVVGI</sequence>
<feature type="transmembrane region" description="Helical" evidence="1">
    <location>
        <begin position="175"/>
        <end position="196"/>
    </location>
</feature>
<feature type="domain" description="CSD" evidence="2">
    <location>
        <begin position="1"/>
        <end position="64"/>
    </location>
</feature>
<protein>
    <submittedName>
        <fullName evidence="3">DUF1294 domain-containing protein</fullName>
    </submittedName>
</protein>
<dbReference type="PROSITE" id="PS51857">
    <property type="entry name" value="CSD_2"/>
    <property type="match status" value="1"/>
</dbReference>
<keyword evidence="1" id="KW-0812">Transmembrane</keyword>
<evidence type="ECO:0000313" key="4">
    <source>
        <dbReference type="Proteomes" id="UP000825679"/>
    </source>
</evidence>
<dbReference type="InterPro" id="IPR002059">
    <property type="entry name" value="CSP_DNA-bd"/>
</dbReference>
<evidence type="ECO:0000313" key="3">
    <source>
        <dbReference type="EMBL" id="QZA78612.1"/>
    </source>
</evidence>
<accession>A0ABX8Z7P6</accession>
<gene>
    <name evidence="3" type="ORF">K4H28_04130</name>
</gene>
<dbReference type="RefSeq" id="WP_221007141.1">
    <property type="nucleotide sequence ID" value="NZ_CP081150.1"/>
</dbReference>
<dbReference type="SMART" id="SM00357">
    <property type="entry name" value="CSP"/>
    <property type="match status" value="1"/>
</dbReference>
<organism evidence="3 4">
    <name type="scientific">Deefgea tanakiae</name>
    <dbReference type="NCBI Taxonomy" id="2865840"/>
    <lineage>
        <taxon>Bacteria</taxon>
        <taxon>Pseudomonadati</taxon>
        <taxon>Pseudomonadota</taxon>
        <taxon>Betaproteobacteria</taxon>
        <taxon>Neisseriales</taxon>
        <taxon>Chitinibacteraceae</taxon>
        <taxon>Deefgea</taxon>
    </lineage>
</organism>